<feature type="compositionally biased region" description="Basic and acidic residues" evidence="1">
    <location>
        <begin position="324"/>
        <end position="340"/>
    </location>
</feature>
<evidence type="ECO:0000313" key="2">
    <source>
        <dbReference type="EMBL" id="KAG7342490.1"/>
    </source>
</evidence>
<reference evidence="2" key="1">
    <citation type="journal article" date="2021" name="Sci. Rep.">
        <title>Diploid genomic architecture of Nitzschia inconspicua, an elite biomass production diatom.</title>
        <authorList>
            <person name="Oliver A."/>
            <person name="Podell S."/>
            <person name="Pinowska A."/>
            <person name="Traller J.C."/>
            <person name="Smith S.R."/>
            <person name="McClure R."/>
            <person name="Beliaev A."/>
            <person name="Bohutskyi P."/>
            <person name="Hill E.A."/>
            <person name="Rabines A."/>
            <person name="Zheng H."/>
            <person name="Allen L.Z."/>
            <person name="Kuo A."/>
            <person name="Grigoriev I.V."/>
            <person name="Allen A.E."/>
            <person name="Hazlebeck D."/>
            <person name="Allen E.E."/>
        </authorList>
    </citation>
    <scope>NUCLEOTIDE SEQUENCE</scope>
    <source>
        <strain evidence="2">Hildebrandi</strain>
    </source>
</reference>
<comment type="caution">
    <text evidence="2">The sequence shown here is derived from an EMBL/GenBank/DDBJ whole genome shotgun (WGS) entry which is preliminary data.</text>
</comment>
<dbReference type="Proteomes" id="UP000693970">
    <property type="component" value="Unassembled WGS sequence"/>
</dbReference>
<gene>
    <name evidence="2" type="ORF">IV203_007583</name>
</gene>
<protein>
    <submittedName>
        <fullName evidence="2">Uncharacterized protein</fullName>
    </submittedName>
</protein>
<name>A0A9K3PD33_9STRA</name>
<dbReference type="EMBL" id="JAGRRH010000025">
    <property type="protein sequence ID" value="KAG7342490.1"/>
    <property type="molecule type" value="Genomic_DNA"/>
</dbReference>
<sequence length="522" mass="59679">MNVNKILIMFLCPKTRKSDSHERQQDSDHVDMPRQHVTSRKLFCKPRCIRWIQITKEKASELPSLSMDFGHEYMEGDIKMVEFHEDYIDKAGMDLTQFEKKQSIRAPPNSPPLEFIGQDECVFFQNLVCSKNWVGSNGVRPLLPKSEGGGVMLSAFQSRLTGFGREMSTDELQKVNEQRLNKTYWDGEAALEVLKSTSKPPLTASPFVRKLLIGMNNEGYWNSNHMAVQFEDVVDCLKVLYPSHEFVFLFDHSQGHNRKRKGALDVNNMNVSFGVGDTQRMNWSNEEPPEESTEGPFNLSVQERRKRRSTQLLDEYVNNKPKTKKELTTDLQREGTVSKDDRRGYTVKEMQKLAGDHGIAISKSEQKKITGWVGEPKGLLQVAREQGLIDHINHHLYSANAKKNPDGTLNAEKSLRSIVGQCTDFQNELTHLQVMANELKVQVMFTPKFHAEMAEPTAAEPTAAAIKDNQEKKQKVPMMDEIERLMKKFKTHRCAFDFDRGFLMDHGSLNPTSHTEIRELSS</sequence>
<organism evidence="2 3">
    <name type="scientific">Nitzschia inconspicua</name>
    <dbReference type="NCBI Taxonomy" id="303405"/>
    <lineage>
        <taxon>Eukaryota</taxon>
        <taxon>Sar</taxon>
        <taxon>Stramenopiles</taxon>
        <taxon>Ochrophyta</taxon>
        <taxon>Bacillariophyta</taxon>
        <taxon>Bacillariophyceae</taxon>
        <taxon>Bacillariophycidae</taxon>
        <taxon>Bacillariales</taxon>
        <taxon>Bacillariaceae</taxon>
        <taxon>Nitzschia</taxon>
    </lineage>
</organism>
<evidence type="ECO:0000313" key="3">
    <source>
        <dbReference type="Proteomes" id="UP000693970"/>
    </source>
</evidence>
<accession>A0A9K3PD33</accession>
<proteinExistence type="predicted"/>
<evidence type="ECO:0000256" key="1">
    <source>
        <dbReference type="SAM" id="MobiDB-lite"/>
    </source>
</evidence>
<keyword evidence="3" id="KW-1185">Reference proteome</keyword>
<reference evidence="2" key="2">
    <citation type="submission" date="2021-04" db="EMBL/GenBank/DDBJ databases">
        <authorList>
            <person name="Podell S."/>
        </authorList>
    </citation>
    <scope>NUCLEOTIDE SEQUENCE</scope>
    <source>
        <strain evidence="2">Hildebrandi</strain>
    </source>
</reference>
<feature type="region of interest" description="Disordered" evidence="1">
    <location>
        <begin position="278"/>
        <end position="340"/>
    </location>
</feature>
<dbReference type="AlphaFoldDB" id="A0A9K3PD33"/>